<dbReference type="RefSeq" id="WP_039313376.1">
    <property type="nucleotide sequence ID" value="NZ_CP006905.1"/>
</dbReference>
<proteinExistence type="predicted"/>
<evidence type="ECO:0000313" key="2">
    <source>
        <dbReference type="Proteomes" id="UP000030635"/>
    </source>
</evidence>
<dbReference type="eggNOG" id="ENOG503249C">
    <property type="taxonomic scope" value="Bacteria"/>
</dbReference>
<accession>A0A0A7FUZ7</accession>
<reference evidence="1 2" key="1">
    <citation type="journal article" date="2015" name="Infect. Genet. Evol.">
        <title>Genomic sequences of six botulinum neurotoxin-producing strains representing three clostridial species illustrate the mobility and diversity of botulinum neurotoxin genes.</title>
        <authorList>
            <person name="Smith T.J."/>
            <person name="Hill K.K."/>
            <person name="Xie G."/>
            <person name="Foley B.T."/>
            <person name="Williamson C.H."/>
            <person name="Foster J.T."/>
            <person name="Johnson S.L."/>
            <person name="Chertkov O."/>
            <person name="Teshima H."/>
            <person name="Gibbons H.S."/>
            <person name="Johnsky L.A."/>
            <person name="Karavis M.A."/>
            <person name="Smith L.A."/>
        </authorList>
    </citation>
    <scope>NUCLEOTIDE SEQUENCE [LARGE SCALE GENOMIC DNA]</scope>
    <source>
        <strain evidence="1 2">Sullivan</strain>
    </source>
</reference>
<name>A0A0A7FUZ7_9CLOT</name>
<evidence type="ECO:0008006" key="3">
    <source>
        <dbReference type="Google" id="ProtNLM"/>
    </source>
</evidence>
<protein>
    <recommendedName>
        <fullName evidence="3">Spore coat protein</fullName>
    </recommendedName>
</protein>
<dbReference type="HOGENOM" id="CLU_1238408_0_0_9"/>
<keyword evidence="2" id="KW-1185">Reference proteome</keyword>
<dbReference type="KEGG" id="cbv:U729_1590"/>
<dbReference type="AlphaFoldDB" id="A0A0A7FUZ7"/>
<dbReference type="EMBL" id="CP006905">
    <property type="protein sequence ID" value="AIY83393.1"/>
    <property type="molecule type" value="Genomic_DNA"/>
</dbReference>
<dbReference type="STRING" id="1561.NPD11_1423"/>
<sequence length="223" mass="26795">MLDLKNYLLDKDVYVKDEYFKDGKKFIDIEKQIDLIINFQKILKGYTPKDKGCIRSEFGKRVDRIYVMTKKLEVIYKDKNIYEKEIIKKCNLGLKKIKEINYREILKRGMLNNEFAIDRVDPANLRVDNKIQVGKIKKITFNTVEEDFINYMMKRKKVDKKNVIDDYVKQYVEKSKLEKSSLNYINIILDIPQESLRYLYKFRGEDNVDYSEFKSIAENELEF</sequence>
<dbReference type="Gene3D" id="3.90.1200.10">
    <property type="match status" value="1"/>
</dbReference>
<evidence type="ECO:0000313" key="1">
    <source>
        <dbReference type="EMBL" id="AIY83393.1"/>
    </source>
</evidence>
<dbReference type="Proteomes" id="UP000030635">
    <property type="component" value="Chromosome"/>
</dbReference>
<gene>
    <name evidence="1" type="ORF">U729_1590</name>
</gene>
<organism evidence="1 2">
    <name type="scientific">Clostridium baratii str. Sullivan</name>
    <dbReference type="NCBI Taxonomy" id="1415775"/>
    <lineage>
        <taxon>Bacteria</taxon>
        <taxon>Bacillati</taxon>
        <taxon>Bacillota</taxon>
        <taxon>Clostridia</taxon>
        <taxon>Eubacteriales</taxon>
        <taxon>Clostridiaceae</taxon>
        <taxon>Clostridium</taxon>
    </lineage>
</organism>